<gene>
    <name evidence="1" type="ORF">OBBRIDRAFT_718223</name>
</gene>
<dbReference type="EMBL" id="KV722330">
    <property type="protein sequence ID" value="OCH96702.1"/>
    <property type="molecule type" value="Genomic_DNA"/>
</dbReference>
<feature type="non-terminal residue" evidence="1">
    <location>
        <position position="1"/>
    </location>
</feature>
<reference evidence="1 2" key="1">
    <citation type="submission" date="2016-07" db="EMBL/GenBank/DDBJ databases">
        <title>Draft genome of the white-rot fungus Obba rivulosa 3A-2.</title>
        <authorList>
            <consortium name="DOE Joint Genome Institute"/>
            <person name="Miettinen O."/>
            <person name="Riley R."/>
            <person name="Acob R."/>
            <person name="Barry K."/>
            <person name="Cullen D."/>
            <person name="De Vries R."/>
            <person name="Hainaut M."/>
            <person name="Hatakka A."/>
            <person name="Henrissat B."/>
            <person name="Hilden K."/>
            <person name="Kuo R."/>
            <person name="Labutti K."/>
            <person name="Lipzen A."/>
            <person name="Makela M.R."/>
            <person name="Sandor L."/>
            <person name="Spatafora J.W."/>
            <person name="Grigoriev I.V."/>
            <person name="Hibbett D.S."/>
        </authorList>
    </citation>
    <scope>NUCLEOTIDE SEQUENCE [LARGE SCALE GENOMIC DNA]</scope>
    <source>
        <strain evidence="1 2">3A-2</strain>
    </source>
</reference>
<dbReference type="AlphaFoldDB" id="A0A8E2DW05"/>
<accession>A0A8E2DW05</accession>
<protein>
    <recommendedName>
        <fullName evidence="3">BTB domain-containing protein</fullName>
    </recommendedName>
</protein>
<evidence type="ECO:0000313" key="1">
    <source>
        <dbReference type="EMBL" id="OCH96702.1"/>
    </source>
</evidence>
<sequence length="78" mass="8513">PPTLNPSRTQKFHSTTDGDTIVYSSDGIDFQLFKLLLSLASPVFKDMVAIPLADTSAESPHEIRDGLPIVPISEESRT</sequence>
<keyword evidence="2" id="KW-1185">Reference proteome</keyword>
<dbReference type="Proteomes" id="UP000250043">
    <property type="component" value="Unassembled WGS sequence"/>
</dbReference>
<evidence type="ECO:0008006" key="3">
    <source>
        <dbReference type="Google" id="ProtNLM"/>
    </source>
</evidence>
<proteinExistence type="predicted"/>
<organism evidence="1 2">
    <name type="scientific">Obba rivulosa</name>
    <dbReference type="NCBI Taxonomy" id="1052685"/>
    <lineage>
        <taxon>Eukaryota</taxon>
        <taxon>Fungi</taxon>
        <taxon>Dikarya</taxon>
        <taxon>Basidiomycota</taxon>
        <taxon>Agaricomycotina</taxon>
        <taxon>Agaricomycetes</taxon>
        <taxon>Polyporales</taxon>
        <taxon>Gelatoporiaceae</taxon>
        <taxon>Obba</taxon>
    </lineage>
</organism>
<dbReference type="OrthoDB" id="3357985at2759"/>
<evidence type="ECO:0000313" key="2">
    <source>
        <dbReference type="Proteomes" id="UP000250043"/>
    </source>
</evidence>
<name>A0A8E2DW05_9APHY</name>